<dbReference type="PANTHER" id="PTHR30413">
    <property type="entry name" value="INNER MEMBRANE TRANSPORT PERMEASE"/>
    <property type="match status" value="1"/>
</dbReference>
<comment type="similarity">
    <text evidence="1">Belongs to the ABC-2 integral membrane protein family.</text>
</comment>
<keyword evidence="3" id="KW-0812">Transmembrane</keyword>
<keyword evidence="2" id="KW-0813">Transport</keyword>
<evidence type="ECO:0000256" key="3">
    <source>
        <dbReference type="SAM" id="Phobius"/>
    </source>
</evidence>
<keyword evidence="3" id="KW-0472">Membrane</keyword>
<comment type="caution">
    <text evidence="5">The sequence shown here is derived from an EMBL/GenBank/DDBJ whole genome shotgun (WGS) entry which is preliminary data.</text>
</comment>
<feature type="domain" description="ABC transmembrane type-2" evidence="4">
    <location>
        <begin position="27"/>
        <end position="248"/>
    </location>
</feature>
<evidence type="ECO:0000256" key="2">
    <source>
        <dbReference type="ARBA" id="ARBA00022448"/>
    </source>
</evidence>
<dbReference type="Proteomes" id="UP001143362">
    <property type="component" value="Unassembled WGS sequence"/>
</dbReference>
<feature type="transmembrane region" description="Helical" evidence="3">
    <location>
        <begin position="165"/>
        <end position="184"/>
    </location>
</feature>
<name>A0ABT3TEB1_9GAMM</name>
<dbReference type="PROSITE" id="PS51012">
    <property type="entry name" value="ABC_TM2"/>
    <property type="match status" value="1"/>
</dbReference>
<dbReference type="PANTHER" id="PTHR30413:SF10">
    <property type="entry name" value="CAPSULE POLYSACCHARIDE EXPORT INNER-MEMBRANE PROTEIN CTRC"/>
    <property type="match status" value="1"/>
</dbReference>
<sequence>MTLSQYYALIDVQARMALKSDASRYYFGYLWWVLEPLLYVGVFYVVFNVILDSRRSDFLIFLVCGKLPFVWFSKSVSQASSSIIANVGLIGKIDVTKTLFPMAVIQEGLYKQAVVFLLLFAILLFTGYMPTMAWFWLIPIMLVNYIMIVACSYVGAVLVCYMRDFTIFIGLGMIFLMFTSGIFWDLRALEPAMAEAVLLYNPMALILDSYRQVLMQNAAPDLVHLAWVGALFGGLTIIMVKLMRFLSKSLALKALTA</sequence>
<proteinExistence type="inferred from homology"/>
<evidence type="ECO:0000259" key="4">
    <source>
        <dbReference type="PROSITE" id="PS51012"/>
    </source>
</evidence>
<dbReference type="InterPro" id="IPR047817">
    <property type="entry name" value="ABC2_TM_bact-type"/>
</dbReference>
<dbReference type="RefSeq" id="WP_279244622.1">
    <property type="nucleotide sequence ID" value="NZ_SHNN01000001.1"/>
</dbReference>
<keyword evidence="3" id="KW-1133">Transmembrane helix</keyword>
<feature type="transmembrane region" description="Helical" evidence="3">
    <location>
        <begin position="29"/>
        <end position="51"/>
    </location>
</feature>
<gene>
    <name evidence="5" type="ORF">EYC98_07125</name>
</gene>
<organism evidence="5 6">
    <name type="scientific">Candidatus Litorirhabdus singularis</name>
    <dbReference type="NCBI Taxonomy" id="2518993"/>
    <lineage>
        <taxon>Bacteria</taxon>
        <taxon>Pseudomonadati</taxon>
        <taxon>Pseudomonadota</taxon>
        <taxon>Gammaproteobacteria</taxon>
        <taxon>Cellvibrionales</taxon>
        <taxon>Halieaceae</taxon>
        <taxon>Candidatus Litorirhabdus</taxon>
    </lineage>
</organism>
<keyword evidence="6" id="KW-1185">Reference proteome</keyword>
<reference evidence="5" key="1">
    <citation type="submission" date="2019-02" db="EMBL/GenBank/DDBJ databases">
        <authorList>
            <person name="Li S.-H."/>
        </authorList>
    </citation>
    <scope>NUCLEOTIDE SEQUENCE</scope>
    <source>
        <strain evidence="5">IMCC14734</strain>
    </source>
</reference>
<evidence type="ECO:0000313" key="5">
    <source>
        <dbReference type="EMBL" id="MCX2980647.1"/>
    </source>
</evidence>
<dbReference type="EMBL" id="SHNN01000001">
    <property type="protein sequence ID" value="MCX2980647.1"/>
    <property type="molecule type" value="Genomic_DNA"/>
</dbReference>
<evidence type="ECO:0000313" key="6">
    <source>
        <dbReference type="Proteomes" id="UP001143362"/>
    </source>
</evidence>
<accession>A0ABT3TEB1</accession>
<protein>
    <submittedName>
        <fullName evidence="5">ABC transporter</fullName>
    </submittedName>
</protein>
<feature type="transmembrane region" description="Helical" evidence="3">
    <location>
        <begin position="134"/>
        <end position="158"/>
    </location>
</feature>
<feature type="transmembrane region" description="Helical" evidence="3">
    <location>
        <begin position="109"/>
        <end position="128"/>
    </location>
</feature>
<feature type="transmembrane region" description="Helical" evidence="3">
    <location>
        <begin position="222"/>
        <end position="243"/>
    </location>
</feature>
<evidence type="ECO:0000256" key="1">
    <source>
        <dbReference type="ARBA" id="ARBA00007783"/>
    </source>
</evidence>